<sequence length="266" mass="29683">MRKADLHMHSHVSDGSYTIRELAELAAKKGLDVIAVTDHDTLSHVSQIPEGLPVKVIPGIEISAYDYAADKRVHVLGYDIKDVALVEDFVHPLLEARHENSMKQIGILEENGYHVDLDKIHRADGKYIYKQHIMEYLVQTGQAPDMFGEFYQKIFKNNGICHFDIKYLDPYEAVRVITAAGGKAVLAHSGQQQNFDLIPKLVEAGLKGLELNHPANDEQAHEKIRRYADVYGLFLTGGSDFHGTYEKAAPDLGIYLAEESGVEALC</sequence>
<name>A0A1Y3U8A8_9FIRM</name>
<dbReference type="InterPro" id="IPR052018">
    <property type="entry name" value="PHP_domain"/>
</dbReference>
<dbReference type="Pfam" id="PF02811">
    <property type="entry name" value="PHP"/>
    <property type="match status" value="1"/>
</dbReference>
<evidence type="ECO:0000259" key="1">
    <source>
        <dbReference type="SMART" id="SM00481"/>
    </source>
</evidence>
<gene>
    <name evidence="2" type="ORF">B5G26_03585</name>
</gene>
<comment type="caution">
    <text evidence="2">The sequence shown here is derived from an EMBL/GenBank/DDBJ whole genome shotgun (WGS) entry which is preliminary data.</text>
</comment>
<dbReference type="Gene3D" id="3.20.20.140">
    <property type="entry name" value="Metal-dependent hydrolases"/>
    <property type="match status" value="1"/>
</dbReference>
<evidence type="ECO:0000313" key="2">
    <source>
        <dbReference type="EMBL" id="OUN45051.1"/>
    </source>
</evidence>
<dbReference type="SMART" id="SM00481">
    <property type="entry name" value="POLIIIAc"/>
    <property type="match status" value="1"/>
</dbReference>
<dbReference type="PANTHER" id="PTHR42924:SF3">
    <property type="entry name" value="POLYMERASE_HISTIDINOL PHOSPHATASE N-TERMINAL DOMAIN-CONTAINING PROTEIN"/>
    <property type="match status" value="1"/>
</dbReference>
<organism evidence="2 3">
    <name type="scientific">Anaerotignum lactatifermentans</name>
    <dbReference type="NCBI Taxonomy" id="160404"/>
    <lineage>
        <taxon>Bacteria</taxon>
        <taxon>Bacillati</taxon>
        <taxon>Bacillota</taxon>
        <taxon>Clostridia</taxon>
        <taxon>Lachnospirales</taxon>
        <taxon>Anaerotignaceae</taxon>
        <taxon>Anaerotignum</taxon>
    </lineage>
</organism>
<proteinExistence type="predicted"/>
<dbReference type="InterPro" id="IPR004013">
    <property type="entry name" value="PHP_dom"/>
</dbReference>
<dbReference type="Gene3D" id="1.10.150.650">
    <property type="match status" value="1"/>
</dbReference>
<dbReference type="EMBL" id="NFHM01000003">
    <property type="protein sequence ID" value="OUN45051.1"/>
    <property type="molecule type" value="Genomic_DNA"/>
</dbReference>
<dbReference type="InterPro" id="IPR016195">
    <property type="entry name" value="Pol/histidinol_Pase-like"/>
</dbReference>
<feature type="domain" description="Polymerase/histidinol phosphatase N-terminal" evidence="1">
    <location>
        <begin position="4"/>
        <end position="66"/>
    </location>
</feature>
<dbReference type="SUPFAM" id="SSF89550">
    <property type="entry name" value="PHP domain-like"/>
    <property type="match status" value="1"/>
</dbReference>
<reference evidence="3" key="1">
    <citation type="submission" date="2017-04" db="EMBL/GenBank/DDBJ databases">
        <title>Function of individual gut microbiota members based on whole genome sequencing of pure cultures obtained from chicken caecum.</title>
        <authorList>
            <person name="Medvecky M."/>
            <person name="Cejkova D."/>
            <person name="Polansky O."/>
            <person name="Karasova D."/>
            <person name="Kubasova T."/>
            <person name="Cizek A."/>
            <person name="Rychlik I."/>
        </authorList>
    </citation>
    <scope>NUCLEOTIDE SEQUENCE [LARGE SCALE GENOMIC DNA]</scope>
    <source>
        <strain evidence="3">An75</strain>
    </source>
</reference>
<dbReference type="AlphaFoldDB" id="A0A1Y3U8A8"/>
<accession>A0A1Y3U8A8</accession>
<protein>
    <recommendedName>
        <fullName evidence="1">Polymerase/histidinol phosphatase N-terminal domain-containing protein</fullName>
    </recommendedName>
</protein>
<dbReference type="GO" id="GO:0035312">
    <property type="term" value="F:5'-3' DNA exonuclease activity"/>
    <property type="evidence" value="ECO:0007669"/>
    <property type="project" value="TreeGrafter"/>
</dbReference>
<dbReference type="PANTHER" id="PTHR42924">
    <property type="entry name" value="EXONUCLEASE"/>
    <property type="match status" value="1"/>
</dbReference>
<dbReference type="RefSeq" id="WP_087988739.1">
    <property type="nucleotide sequence ID" value="NZ_JAUUMJ010000057.1"/>
</dbReference>
<evidence type="ECO:0000313" key="3">
    <source>
        <dbReference type="Proteomes" id="UP000195455"/>
    </source>
</evidence>
<dbReference type="GO" id="GO:0004534">
    <property type="term" value="F:5'-3' RNA exonuclease activity"/>
    <property type="evidence" value="ECO:0007669"/>
    <property type="project" value="TreeGrafter"/>
</dbReference>
<dbReference type="Proteomes" id="UP000195455">
    <property type="component" value="Unassembled WGS sequence"/>
</dbReference>
<dbReference type="InterPro" id="IPR003141">
    <property type="entry name" value="Pol/His_phosphatase_N"/>
</dbReference>
<dbReference type="CDD" id="cd07438">
    <property type="entry name" value="PHP_HisPPase_AMP"/>
    <property type="match status" value="1"/>
</dbReference>